<dbReference type="Gene3D" id="3.10.129.10">
    <property type="entry name" value="Hotdog Thioesterase"/>
    <property type="match status" value="1"/>
</dbReference>
<dbReference type="InterPro" id="IPR029069">
    <property type="entry name" value="HotDog_dom_sf"/>
</dbReference>
<dbReference type="Proteomes" id="UP000307173">
    <property type="component" value="Unassembled WGS sequence"/>
</dbReference>
<dbReference type="AlphaFoldDB" id="A0A4T0X474"/>
<keyword evidence="2" id="KW-1185">Reference proteome</keyword>
<dbReference type="EMBL" id="SELW01000262">
    <property type="protein sequence ID" value="TID29737.1"/>
    <property type="molecule type" value="Genomic_DNA"/>
</dbReference>
<reference evidence="1 2" key="1">
    <citation type="journal article" date="2019" name="Front. Genet.">
        <title>Whole-Genome Sequencing of the Opportunistic Yeast Pathogen Candida inconspicua Uncovers Its Hybrid Origin.</title>
        <authorList>
            <person name="Mixao V."/>
            <person name="Hansen A.P."/>
            <person name="Saus E."/>
            <person name="Boekhout T."/>
            <person name="Lass-Florl C."/>
            <person name="Gabaldon T."/>
        </authorList>
    </citation>
    <scope>NUCLEOTIDE SEQUENCE [LARGE SCALE GENOMIC DNA]</scope>
    <source>
        <strain evidence="1 2">CBS 180</strain>
    </source>
</reference>
<sequence length="326" mass="37699">MKNLRRLSSFVKSNTAPTDDQFNLIKSRLLNTEWHTQEDALSPSPARQIFVTLQSLLGGSHTPFIDLDSSKSLDKGKTATVDSLLKKGLPLPPGYTLAYCNPLSDERYLGSDGYDNYHAPVLNNMEFFKRRMWVNGSFTFNNENPLTFGDPIFFKETMNSVRFLRRSKMIFTDYNREFSNQNGLSVKESRGLCYIEDVYKFRSSKGYFQHDTPDEEIVVTPSILTNFRMSAITFNSHQIHYNPSYAKFAENYEDTVIEAPLLISLALQFWCSKNPKQNINRFKYKITMPTYVNRPLSIKYKRSGRFVKLWISNESSLTCFDSTIEL</sequence>
<organism evidence="1 2">
    <name type="scientific">Pichia inconspicua</name>
    <dbReference type="NCBI Taxonomy" id="52247"/>
    <lineage>
        <taxon>Eukaryota</taxon>
        <taxon>Fungi</taxon>
        <taxon>Dikarya</taxon>
        <taxon>Ascomycota</taxon>
        <taxon>Saccharomycotina</taxon>
        <taxon>Pichiomycetes</taxon>
        <taxon>Pichiales</taxon>
        <taxon>Pichiaceae</taxon>
        <taxon>Pichia</taxon>
    </lineage>
</organism>
<dbReference type="GO" id="GO:0019171">
    <property type="term" value="F:(3R)-hydroxyacyl-[acyl-carrier-protein] dehydratase activity"/>
    <property type="evidence" value="ECO:0007669"/>
    <property type="project" value="TreeGrafter"/>
</dbReference>
<protein>
    <recommendedName>
        <fullName evidence="3">N-terminal of MaoC-like dehydratase domain-containing protein</fullName>
    </recommendedName>
</protein>
<dbReference type="SUPFAM" id="SSF54637">
    <property type="entry name" value="Thioesterase/thiol ester dehydrase-isomerase"/>
    <property type="match status" value="1"/>
</dbReference>
<evidence type="ECO:0000313" key="2">
    <source>
        <dbReference type="Proteomes" id="UP000307173"/>
    </source>
</evidence>
<gene>
    <name evidence="1" type="ORF">CANINC_001655</name>
</gene>
<comment type="caution">
    <text evidence="1">The sequence shown here is derived from an EMBL/GenBank/DDBJ whole genome shotgun (WGS) entry which is preliminary data.</text>
</comment>
<accession>A0A4T0X474</accession>
<proteinExistence type="predicted"/>
<name>A0A4T0X474_9ASCO</name>
<dbReference type="STRING" id="52247.A0A4T0X474"/>
<evidence type="ECO:0008006" key="3">
    <source>
        <dbReference type="Google" id="ProtNLM"/>
    </source>
</evidence>
<dbReference type="PANTHER" id="PTHR28152">
    <property type="entry name" value="HYDROXYACYL-THIOESTER DEHYDRATASE TYPE 2, MITOCHONDRIAL"/>
    <property type="match status" value="1"/>
</dbReference>
<dbReference type="PANTHER" id="PTHR28152:SF1">
    <property type="entry name" value="HYDROXYACYL-THIOESTER DEHYDRATASE TYPE 2, MITOCHONDRIAL"/>
    <property type="match status" value="1"/>
</dbReference>
<dbReference type="InterPro" id="IPR052741">
    <property type="entry name" value="Mitochondrial_HTD2"/>
</dbReference>
<dbReference type="GO" id="GO:0005739">
    <property type="term" value="C:mitochondrion"/>
    <property type="evidence" value="ECO:0007669"/>
    <property type="project" value="TreeGrafter"/>
</dbReference>
<evidence type="ECO:0000313" key="1">
    <source>
        <dbReference type="EMBL" id="TID29737.1"/>
    </source>
</evidence>
<dbReference type="OrthoDB" id="3257538at2759"/>